<evidence type="ECO:0000256" key="1">
    <source>
        <dbReference type="SAM" id="MobiDB-lite"/>
    </source>
</evidence>
<organism evidence="2 3">
    <name type="scientific">Fusarium oxysporum</name>
    <name type="common">Fusarium vascular wilt</name>
    <dbReference type="NCBI Taxonomy" id="5507"/>
    <lineage>
        <taxon>Eukaryota</taxon>
        <taxon>Fungi</taxon>
        <taxon>Dikarya</taxon>
        <taxon>Ascomycota</taxon>
        <taxon>Pezizomycotina</taxon>
        <taxon>Sordariomycetes</taxon>
        <taxon>Hypocreomycetidae</taxon>
        <taxon>Hypocreales</taxon>
        <taxon>Nectriaceae</taxon>
        <taxon>Fusarium</taxon>
        <taxon>Fusarium oxysporum species complex</taxon>
    </lineage>
</organism>
<proteinExistence type="predicted"/>
<name>A0A420MUC7_FUSOX</name>
<dbReference type="VEuPathDB" id="FungiDB:FOIG_09497"/>
<dbReference type="AlphaFoldDB" id="A0A420MUC7"/>
<evidence type="ECO:0000313" key="3">
    <source>
        <dbReference type="Proteomes" id="UP000285084"/>
    </source>
</evidence>
<dbReference type="EMBL" id="MRCX01000112">
    <property type="protein sequence ID" value="RKK71578.1"/>
    <property type="molecule type" value="Genomic_DNA"/>
</dbReference>
<protein>
    <submittedName>
        <fullName evidence="2">Uncharacterized protein</fullName>
    </submittedName>
</protein>
<dbReference type="Proteomes" id="UP000285084">
    <property type="component" value="Unassembled WGS sequence"/>
</dbReference>
<comment type="caution">
    <text evidence="2">The sequence shown here is derived from an EMBL/GenBank/DDBJ whole genome shotgun (WGS) entry which is preliminary data.</text>
</comment>
<evidence type="ECO:0000313" key="2">
    <source>
        <dbReference type="EMBL" id="RKK71578.1"/>
    </source>
</evidence>
<feature type="compositionally biased region" description="Polar residues" evidence="1">
    <location>
        <begin position="217"/>
        <end position="227"/>
    </location>
</feature>
<accession>A0A420MUC7</accession>
<sequence>MAQQELEKRNLSELTVICEDLLKQYASVDPGYSAPRKSAARQQQRFSTITWALFTHYDTSLDLDEIRSLVLKQLVTIRVNLQFAALHDTDFRGTSEVLNSLKDIQGRKWIQNLEEIPSEVLDAVKCTMNRLDELGKAIRQDPDPEVPTDTPDAIHKYMSGEIIRRTTGGVVKETNEAIRLPTRMKRADRKQAHISSKPSVPPRQISSYDTAIDMGNDSDQNRNPSVPAGMNSSLINYDWSGFDSISSFRWTISRSSA</sequence>
<feature type="region of interest" description="Disordered" evidence="1">
    <location>
        <begin position="186"/>
        <end position="227"/>
    </location>
</feature>
<feature type="compositionally biased region" description="Polar residues" evidence="1">
    <location>
        <begin position="193"/>
        <end position="209"/>
    </location>
</feature>
<gene>
    <name evidence="2" type="ORF">BFJ69_g10840</name>
</gene>
<reference evidence="2 3" key="1">
    <citation type="journal article" date="2018" name="Sci. Rep.">
        <title>Characterisation of pathogen-specific regions and novel effector candidates in Fusarium oxysporum f. sp. cepae.</title>
        <authorList>
            <person name="Armitage A.D."/>
            <person name="Taylor A."/>
            <person name="Sobczyk M.K."/>
            <person name="Baxter L."/>
            <person name="Greenfield B.P."/>
            <person name="Bates H.J."/>
            <person name="Wilson F."/>
            <person name="Jackson A.C."/>
            <person name="Ott S."/>
            <person name="Harrison R.J."/>
            <person name="Clarkson J.P."/>
        </authorList>
    </citation>
    <scope>NUCLEOTIDE SEQUENCE [LARGE SCALE GENOMIC DNA]</scope>
    <source>
        <strain evidence="2 3">Fo_A13</strain>
    </source>
</reference>